<sequence>MRICSGASDHQFQRALKWRLKNPWSRASAQWTSQITMVNVCKPFVNHMMMTARGNYSQELIFHLAHRLVDIPLLRLIEKQRWNLMLIDSINKRTTFAMKFDGRRSVDRLRKVQKHRQEQLWIVENNYLFVF</sequence>
<evidence type="ECO:0000313" key="3">
    <source>
        <dbReference type="Proteomes" id="UP000426265"/>
    </source>
</evidence>
<evidence type="ECO:0000313" key="4">
    <source>
        <dbReference type="Proteomes" id="UP000434276"/>
    </source>
</evidence>
<dbReference type="OrthoDB" id="10269335at2759"/>
<dbReference type="Proteomes" id="UP000426265">
    <property type="component" value="Unassembled WGS sequence"/>
</dbReference>
<evidence type="ECO:0000313" key="2">
    <source>
        <dbReference type="EMBL" id="VYS69968.1"/>
    </source>
</evidence>
<dbReference type="ExpressionAtlas" id="A0A5S9YF84">
    <property type="expression patterns" value="baseline and differential"/>
</dbReference>
<gene>
    <name evidence="2" type="ORF">AN1_LOCUS25353</name>
    <name evidence="1" type="ORF">C24_LOCUS25185</name>
</gene>
<organism evidence="1 4">
    <name type="scientific">Arabidopsis thaliana</name>
    <name type="common">Mouse-ear cress</name>
    <dbReference type="NCBI Taxonomy" id="3702"/>
    <lineage>
        <taxon>Eukaryota</taxon>
        <taxon>Viridiplantae</taxon>
        <taxon>Streptophyta</taxon>
        <taxon>Embryophyta</taxon>
        <taxon>Tracheophyta</taxon>
        <taxon>Spermatophyta</taxon>
        <taxon>Magnoliopsida</taxon>
        <taxon>eudicotyledons</taxon>
        <taxon>Gunneridae</taxon>
        <taxon>Pentapetalae</taxon>
        <taxon>rosids</taxon>
        <taxon>malvids</taxon>
        <taxon>Brassicales</taxon>
        <taxon>Brassicaceae</taxon>
        <taxon>Camelineae</taxon>
        <taxon>Arabidopsis</taxon>
    </lineage>
</organism>
<dbReference type="EMBL" id="CACSHJ010000096">
    <property type="protein sequence ID" value="CAA0409015.1"/>
    <property type="molecule type" value="Genomic_DNA"/>
</dbReference>
<protein>
    <submittedName>
        <fullName evidence="1">Uncharacterized protein</fullName>
    </submittedName>
</protein>
<dbReference type="EMBL" id="CACRSJ010000110">
    <property type="protein sequence ID" value="VYS69968.1"/>
    <property type="molecule type" value="Genomic_DNA"/>
</dbReference>
<evidence type="ECO:0000313" key="1">
    <source>
        <dbReference type="EMBL" id="CAA0409015.1"/>
    </source>
</evidence>
<reference evidence="1 4" key="1">
    <citation type="submission" date="2019-12" db="EMBL/GenBank/DDBJ databases">
        <authorList>
            <person name="Jiao W.-B."/>
            <person name="Schneeberger K."/>
        </authorList>
    </citation>
    <scope>NUCLEOTIDE SEQUENCE [LARGE SCALE GENOMIC DNA]</scope>
    <source>
        <strain evidence="3">cv. An-1</strain>
        <strain evidence="4">cv. C24</strain>
    </source>
</reference>
<accession>A0A654GA55</accession>
<dbReference type="AlphaFoldDB" id="A0A5S9YF84"/>
<name>A0A5S9YF84_ARATH</name>
<proteinExistence type="predicted"/>
<dbReference type="Proteomes" id="UP000434276">
    <property type="component" value="Unassembled WGS sequence"/>
</dbReference>
<accession>A0A5S9YF84</accession>